<protein>
    <submittedName>
        <fullName evidence="2">SDR family oxidoreductase</fullName>
    </submittedName>
</protein>
<dbReference type="Pfam" id="PF13561">
    <property type="entry name" value="adh_short_C2"/>
    <property type="match status" value="1"/>
</dbReference>
<comment type="similarity">
    <text evidence="1">Belongs to the short-chain dehydrogenases/reductases (SDR) family.</text>
</comment>
<dbReference type="RefSeq" id="WP_169385338.1">
    <property type="nucleotide sequence ID" value="NZ_JAAXLA010000103.1"/>
</dbReference>
<comment type="caution">
    <text evidence="2">The sequence shown here is derived from an EMBL/GenBank/DDBJ whole genome shotgun (WGS) entry which is preliminary data.</text>
</comment>
<proteinExistence type="inferred from homology"/>
<sequence length="276" mass="27488">MSGPTAGDGTQAPLAGRTALVTGGSRGVGRAIALRLAAGGATVAVNYRRDESAAADVVAAIRAGGGTARAYRAAVDDPGAVTGMAERIAAELGPVDLLVSNAGTASRGTAIADTGDEEYLRLLRVHVLGPLTLVRALLPGMRAAGRADVVVVSSAIVEHAPANGAAYTMAKAALEAAARTLAREERAHGIRVNVVAPGLVVTDMGARLVAATGGGATISELDATYPFGRVARPEDVAGVVAFLASPEAGYLTGQRLQVDGGGPDAPMVVTPPRAAS</sequence>
<dbReference type="InterPro" id="IPR050259">
    <property type="entry name" value="SDR"/>
</dbReference>
<organism evidence="2 3">
    <name type="scientific">Pseudonocardia acidicola</name>
    <dbReference type="NCBI Taxonomy" id="2724939"/>
    <lineage>
        <taxon>Bacteria</taxon>
        <taxon>Bacillati</taxon>
        <taxon>Actinomycetota</taxon>
        <taxon>Actinomycetes</taxon>
        <taxon>Pseudonocardiales</taxon>
        <taxon>Pseudonocardiaceae</taxon>
        <taxon>Pseudonocardia</taxon>
    </lineage>
</organism>
<accession>A0ABX1SMR1</accession>
<dbReference type="PRINTS" id="PR00081">
    <property type="entry name" value="GDHRDH"/>
</dbReference>
<dbReference type="PANTHER" id="PTHR42879">
    <property type="entry name" value="3-OXOACYL-(ACYL-CARRIER-PROTEIN) REDUCTASE"/>
    <property type="match status" value="1"/>
</dbReference>
<gene>
    <name evidence="2" type="ORF">HF526_31690</name>
</gene>
<evidence type="ECO:0000256" key="1">
    <source>
        <dbReference type="ARBA" id="ARBA00006484"/>
    </source>
</evidence>
<dbReference type="PANTHER" id="PTHR42879:SF2">
    <property type="entry name" value="3-OXOACYL-[ACYL-CARRIER-PROTEIN] REDUCTASE FABG"/>
    <property type="match status" value="1"/>
</dbReference>
<evidence type="ECO:0000313" key="2">
    <source>
        <dbReference type="EMBL" id="NMI01824.1"/>
    </source>
</evidence>
<dbReference type="Gene3D" id="3.40.50.720">
    <property type="entry name" value="NAD(P)-binding Rossmann-like Domain"/>
    <property type="match status" value="1"/>
</dbReference>
<keyword evidence="3" id="KW-1185">Reference proteome</keyword>
<dbReference type="EMBL" id="JAAXLA010000103">
    <property type="protein sequence ID" value="NMI01824.1"/>
    <property type="molecule type" value="Genomic_DNA"/>
</dbReference>
<name>A0ABX1SMR1_9PSEU</name>
<dbReference type="InterPro" id="IPR036291">
    <property type="entry name" value="NAD(P)-bd_dom_sf"/>
</dbReference>
<dbReference type="CDD" id="cd05233">
    <property type="entry name" value="SDR_c"/>
    <property type="match status" value="1"/>
</dbReference>
<dbReference type="Proteomes" id="UP000820669">
    <property type="component" value="Unassembled WGS sequence"/>
</dbReference>
<dbReference type="InterPro" id="IPR002347">
    <property type="entry name" value="SDR_fam"/>
</dbReference>
<reference evidence="2 3" key="1">
    <citation type="submission" date="2020-04" db="EMBL/GenBank/DDBJ databases">
        <authorList>
            <person name="Klaysubun C."/>
            <person name="Duangmal K."/>
            <person name="Lipun K."/>
        </authorList>
    </citation>
    <scope>NUCLEOTIDE SEQUENCE [LARGE SCALE GENOMIC DNA]</scope>
    <source>
        <strain evidence="2 3">K10HN5</strain>
    </source>
</reference>
<dbReference type="SUPFAM" id="SSF51735">
    <property type="entry name" value="NAD(P)-binding Rossmann-fold domains"/>
    <property type="match status" value="1"/>
</dbReference>
<evidence type="ECO:0000313" key="3">
    <source>
        <dbReference type="Proteomes" id="UP000820669"/>
    </source>
</evidence>